<feature type="compositionally biased region" description="Basic and acidic residues" evidence="1">
    <location>
        <begin position="104"/>
        <end position="116"/>
    </location>
</feature>
<gene>
    <name evidence="2" type="ORF">AXG93_942s1010</name>
</gene>
<comment type="caution">
    <text evidence="2">The sequence shown here is derived from an EMBL/GenBank/DDBJ whole genome shotgun (WGS) entry which is preliminary data.</text>
</comment>
<dbReference type="AlphaFoldDB" id="A0A176WB82"/>
<dbReference type="EMBL" id="LVLJ01001322">
    <property type="protein sequence ID" value="OAE30458.1"/>
    <property type="molecule type" value="Genomic_DNA"/>
</dbReference>
<dbReference type="Proteomes" id="UP000077202">
    <property type="component" value="Unassembled WGS sequence"/>
</dbReference>
<reference evidence="2" key="1">
    <citation type="submission" date="2016-03" db="EMBL/GenBank/DDBJ databases">
        <title>Mechanisms controlling the formation of the plant cell surface in tip-growing cells are functionally conserved among land plants.</title>
        <authorList>
            <person name="Honkanen S."/>
            <person name="Jones V.A."/>
            <person name="Morieri G."/>
            <person name="Champion C."/>
            <person name="Hetherington A.J."/>
            <person name="Kelly S."/>
            <person name="Saint-Marcoux D."/>
            <person name="Proust H."/>
            <person name="Prescott H."/>
            <person name="Dolan L."/>
        </authorList>
    </citation>
    <scope>NUCLEOTIDE SEQUENCE [LARGE SCALE GENOMIC DNA]</scope>
    <source>
        <tissue evidence="2">Whole gametophyte</tissue>
    </source>
</reference>
<feature type="compositionally biased region" description="Basic and acidic residues" evidence="1">
    <location>
        <begin position="212"/>
        <end position="221"/>
    </location>
</feature>
<evidence type="ECO:0000313" key="3">
    <source>
        <dbReference type="Proteomes" id="UP000077202"/>
    </source>
</evidence>
<accession>A0A176WB82</accession>
<feature type="region of interest" description="Disordered" evidence="1">
    <location>
        <begin position="93"/>
        <end position="120"/>
    </location>
</feature>
<feature type="region of interest" description="Disordered" evidence="1">
    <location>
        <begin position="184"/>
        <end position="231"/>
    </location>
</feature>
<protein>
    <submittedName>
        <fullName evidence="2">Uncharacterized protein</fullName>
    </submittedName>
</protein>
<organism evidence="2 3">
    <name type="scientific">Marchantia polymorpha subsp. ruderalis</name>
    <dbReference type="NCBI Taxonomy" id="1480154"/>
    <lineage>
        <taxon>Eukaryota</taxon>
        <taxon>Viridiplantae</taxon>
        <taxon>Streptophyta</taxon>
        <taxon>Embryophyta</taxon>
        <taxon>Marchantiophyta</taxon>
        <taxon>Marchantiopsida</taxon>
        <taxon>Marchantiidae</taxon>
        <taxon>Marchantiales</taxon>
        <taxon>Marchantiaceae</taxon>
        <taxon>Marchantia</taxon>
    </lineage>
</organism>
<keyword evidence="3" id="KW-1185">Reference proteome</keyword>
<evidence type="ECO:0000313" key="2">
    <source>
        <dbReference type="EMBL" id="OAE30458.1"/>
    </source>
</evidence>
<name>A0A176WB82_MARPO</name>
<evidence type="ECO:0000256" key="1">
    <source>
        <dbReference type="SAM" id="MobiDB-lite"/>
    </source>
</evidence>
<proteinExistence type="predicted"/>
<sequence length="231" mass="25841">MREMQPYECETTIERLSKDWLQNGLAHLLEWVVRNIQHEVVEWSSNAAGKGVVEGQALKVAEMQGDDGDLTFDSESVKEGKEVVSAKEVITDPEDEQISSPPQRIERPMGRHESQPRKRRRIHEVAMSKERVCRAVPIKLRSPNSRDGSKMKARRLIMEADSSTESRACCVARAFHSIGGSRVEYGEREGSTSGEGASEFCGEPYASNVKPGYEERERLSYHDGGSTSGTR</sequence>